<evidence type="ECO:0000256" key="6">
    <source>
        <dbReference type="PIRNR" id="PIRNR001369"/>
    </source>
</evidence>
<dbReference type="InterPro" id="IPR016142">
    <property type="entry name" value="Citrate_synth-like_lrg_a-sub"/>
</dbReference>
<dbReference type="InterPro" id="IPR024176">
    <property type="entry name" value="Citrate_synthase_bac-typ"/>
</dbReference>
<evidence type="ECO:0000256" key="7">
    <source>
        <dbReference type="PIRSR" id="PIRSR001369-1"/>
    </source>
</evidence>
<evidence type="ECO:0000313" key="8">
    <source>
        <dbReference type="EMBL" id="QTA79269.1"/>
    </source>
</evidence>
<sequence>MTDECKPVLNTGLRGVTVASTRISDVNGKEGKLIYRGYLVKDLAEKACFEEVIFLLLFEKMPNSKELESFKKQIASERMLPSRLIDALKTRPADSLPMDILQAGVSMLAHHDPDTRIDGSRDASLRMGIKLIAKLPVLLAAWERIRKGKEPVAPSLELGQAANFLYMISGSVPDDELTGFFDACLTLHAEHSFNASTFSARGVASTRAHMYASIAAAIGSLSGALHGGANTRVMMMLKKIGSIDAIEDYINNELETGGKIMGLGHAVYQIDDPRALILAPMSKKMGERAGETKWYEISKALEQKAKAAFKKHKNMDIFVNVDFYSASLYYSMGIDMDMFTPLFAISRIAGWTAHVIEEQFADAAHKPMLYRPASDYIGDYCGPDECTLSPIEERG</sequence>
<dbReference type="AlphaFoldDB" id="A0A975B5R9"/>
<dbReference type="GO" id="GO:0006099">
    <property type="term" value="P:tricarboxylic acid cycle"/>
    <property type="evidence" value="ECO:0007669"/>
    <property type="project" value="UniProtKB-KW"/>
</dbReference>
<keyword evidence="9" id="KW-1185">Reference proteome</keyword>
<protein>
    <recommendedName>
        <fullName evidence="6">Citrate synthase</fullName>
    </recommendedName>
</protein>
<gene>
    <name evidence="8" type="primary">gltA2</name>
    <name evidence="8" type="ORF">dnl_15270</name>
</gene>
<dbReference type="PANTHER" id="PTHR11739:SF4">
    <property type="entry name" value="CITRATE SYNTHASE, PEROXISOMAL"/>
    <property type="match status" value="1"/>
</dbReference>
<dbReference type="SUPFAM" id="SSF48256">
    <property type="entry name" value="Citrate synthase"/>
    <property type="match status" value="1"/>
</dbReference>
<dbReference type="GO" id="GO:0005737">
    <property type="term" value="C:cytoplasm"/>
    <property type="evidence" value="ECO:0007669"/>
    <property type="project" value="InterPro"/>
</dbReference>
<evidence type="ECO:0000256" key="2">
    <source>
        <dbReference type="ARBA" id="ARBA00010566"/>
    </source>
</evidence>
<dbReference type="EMBL" id="CP061799">
    <property type="protein sequence ID" value="QTA79269.1"/>
    <property type="molecule type" value="Genomic_DNA"/>
</dbReference>
<keyword evidence="4 6" id="KW-0808">Transferase</keyword>
<evidence type="ECO:0000313" key="9">
    <source>
        <dbReference type="Proteomes" id="UP000663720"/>
    </source>
</evidence>
<dbReference type="Pfam" id="PF00285">
    <property type="entry name" value="Citrate_synt"/>
    <property type="match status" value="1"/>
</dbReference>
<evidence type="ECO:0000256" key="4">
    <source>
        <dbReference type="ARBA" id="ARBA00022679"/>
    </source>
</evidence>
<dbReference type="Proteomes" id="UP000663720">
    <property type="component" value="Chromosome"/>
</dbReference>
<proteinExistence type="inferred from homology"/>
<dbReference type="InterPro" id="IPR016143">
    <property type="entry name" value="Citrate_synth-like_sm_a-sub"/>
</dbReference>
<dbReference type="NCBIfam" id="TIGR01800">
    <property type="entry name" value="cit_synth_II"/>
    <property type="match status" value="1"/>
</dbReference>
<dbReference type="InterPro" id="IPR002020">
    <property type="entry name" value="Citrate_synthase"/>
</dbReference>
<dbReference type="PANTHER" id="PTHR11739">
    <property type="entry name" value="CITRATE SYNTHASE"/>
    <property type="match status" value="1"/>
</dbReference>
<dbReference type="PIRSF" id="PIRSF001369">
    <property type="entry name" value="Citrate_synth"/>
    <property type="match status" value="1"/>
</dbReference>
<dbReference type="InterPro" id="IPR036969">
    <property type="entry name" value="Citrate_synthase_sf"/>
</dbReference>
<feature type="active site" evidence="7">
    <location>
        <position position="322"/>
    </location>
</feature>
<comment type="similarity">
    <text evidence="2 6">Belongs to the citrate synthase family.</text>
</comment>
<dbReference type="Gene3D" id="1.10.230.10">
    <property type="entry name" value="Cytochrome P450-Terp, domain 2"/>
    <property type="match status" value="1"/>
</dbReference>
<dbReference type="GO" id="GO:0036440">
    <property type="term" value="F:citrate synthase activity"/>
    <property type="evidence" value="ECO:0007669"/>
    <property type="project" value="UniProtKB-EC"/>
</dbReference>
<dbReference type="KEGG" id="dli:dnl_15270"/>
<evidence type="ECO:0000256" key="3">
    <source>
        <dbReference type="ARBA" id="ARBA00022532"/>
    </source>
</evidence>
<dbReference type="Gene3D" id="1.10.580.10">
    <property type="entry name" value="Citrate Synthase, domain 1"/>
    <property type="match status" value="1"/>
</dbReference>
<keyword evidence="3" id="KW-0816">Tricarboxylic acid cycle</keyword>
<reference evidence="8" key="1">
    <citation type="journal article" date="2021" name="Microb. Physiol.">
        <title>Proteogenomic Insights into the Physiology of Marine, Sulfate-Reducing, Filamentous Desulfonema limicola and Desulfonema magnum.</title>
        <authorList>
            <person name="Schnaars V."/>
            <person name="Wohlbrand L."/>
            <person name="Scheve S."/>
            <person name="Hinrichs C."/>
            <person name="Reinhardt R."/>
            <person name="Rabus R."/>
        </authorList>
    </citation>
    <scope>NUCLEOTIDE SEQUENCE</scope>
    <source>
        <strain evidence="8">5ac10</strain>
    </source>
</reference>
<dbReference type="RefSeq" id="WP_207691037.1">
    <property type="nucleotide sequence ID" value="NZ_CP061799.1"/>
</dbReference>
<dbReference type="PRINTS" id="PR00143">
    <property type="entry name" value="CITRTSNTHASE"/>
</dbReference>
<name>A0A975B5R9_9BACT</name>
<evidence type="ECO:0000256" key="5">
    <source>
        <dbReference type="ARBA" id="ARBA00049288"/>
    </source>
</evidence>
<feature type="active site" evidence="7">
    <location>
        <position position="265"/>
    </location>
</feature>
<comment type="pathway">
    <text evidence="1">Carbohydrate metabolism; tricarboxylic acid cycle; isocitrate from oxaloacetate: step 1/2.</text>
</comment>
<accession>A0A975B5R9</accession>
<dbReference type="GO" id="GO:0005975">
    <property type="term" value="P:carbohydrate metabolic process"/>
    <property type="evidence" value="ECO:0007669"/>
    <property type="project" value="TreeGrafter"/>
</dbReference>
<comment type="catalytic activity">
    <reaction evidence="5">
        <text>oxaloacetate + acetyl-CoA + H2O = citrate + CoA + H(+)</text>
        <dbReference type="Rhea" id="RHEA:16845"/>
        <dbReference type="ChEBI" id="CHEBI:15377"/>
        <dbReference type="ChEBI" id="CHEBI:15378"/>
        <dbReference type="ChEBI" id="CHEBI:16452"/>
        <dbReference type="ChEBI" id="CHEBI:16947"/>
        <dbReference type="ChEBI" id="CHEBI:57287"/>
        <dbReference type="ChEBI" id="CHEBI:57288"/>
        <dbReference type="EC" id="2.3.3.16"/>
    </reaction>
</comment>
<dbReference type="InterPro" id="IPR011278">
    <property type="entry name" value="2-MeCitrate/Citrate_synth_II"/>
</dbReference>
<evidence type="ECO:0000256" key="1">
    <source>
        <dbReference type="ARBA" id="ARBA00004751"/>
    </source>
</evidence>
<organism evidence="8 9">
    <name type="scientific">Desulfonema limicola</name>
    <dbReference type="NCBI Taxonomy" id="45656"/>
    <lineage>
        <taxon>Bacteria</taxon>
        <taxon>Pseudomonadati</taxon>
        <taxon>Thermodesulfobacteriota</taxon>
        <taxon>Desulfobacteria</taxon>
        <taxon>Desulfobacterales</taxon>
        <taxon>Desulfococcaceae</taxon>
        <taxon>Desulfonema</taxon>
    </lineage>
</organism>